<dbReference type="InterPro" id="IPR001138">
    <property type="entry name" value="Zn2Cys6_DnaBD"/>
</dbReference>
<dbReference type="GO" id="GO:0008270">
    <property type="term" value="F:zinc ion binding"/>
    <property type="evidence" value="ECO:0007669"/>
    <property type="project" value="InterPro"/>
</dbReference>
<accession>A0A5N6TLP5</accession>
<organism evidence="7 8">
    <name type="scientific">Aspergillus avenaceus</name>
    <dbReference type="NCBI Taxonomy" id="36643"/>
    <lineage>
        <taxon>Eukaryota</taxon>
        <taxon>Fungi</taxon>
        <taxon>Dikarya</taxon>
        <taxon>Ascomycota</taxon>
        <taxon>Pezizomycotina</taxon>
        <taxon>Eurotiomycetes</taxon>
        <taxon>Eurotiomycetidae</taxon>
        <taxon>Eurotiales</taxon>
        <taxon>Aspergillaceae</taxon>
        <taxon>Aspergillus</taxon>
        <taxon>Aspergillus subgen. Circumdati</taxon>
    </lineage>
</organism>
<dbReference type="Pfam" id="PF00172">
    <property type="entry name" value="Zn_clus"/>
    <property type="match status" value="1"/>
</dbReference>
<feature type="domain" description="Zn(2)-C6 fungal-type" evidence="6">
    <location>
        <begin position="60"/>
        <end position="90"/>
    </location>
</feature>
<reference evidence="7 8" key="1">
    <citation type="submission" date="2019-04" db="EMBL/GenBank/DDBJ databases">
        <title>Friends and foes A comparative genomics study of 23 Aspergillus species from section Flavi.</title>
        <authorList>
            <consortium name="DOE Joint Genome Institute"/>
            <person name="Kjaerbolling I."/>
            <person name="Vesth T."/>
            <person name="Frisvad J.C."/>
            <person name="Nybo J.L."/>
            <person name="Theobald S."/>
            <person name="Kildgaard S."/>
            <person name="Isbrandt T."/>
            <person name="Kuo A."/>
            <person name="Sato A."/>
            <person name="Lyhne E.K."/>
            <person name="Kogle M.E."/>
            <person name="Wiebenga A."/>
            <person name="Kun R.S."/>
            <person name="Lubbers R.J."/>
            <person name="Makela M.R."/>
            <person name="Barry K."/>
            <person name="Chovatia M."/>
            <person name="Clum A."/>
            <person name="Daum C."/>
            <person name="Haridas S."/>
            <person name="He G."/>
            <person name="LaButti K."/>
            <person name="Lipzen A."/>
            <person name="Mondo S."/>
            <person name="Riley R."/>
            <person name="Salamov A."/>
            <person name="Simmons B.A."/>
            <person name="Magnuson J.K."/>
            <person name="Henrissat B."/>
            <person name="Mortensen U.H."/>
            <person name="Larsen T.O."/>
            <person name="Devries R.P."/>
            <person name="Grigoriev I.V."/>
            <person name="Machida M."/>
            <person name="Baker S.E."/>
            <person name="Andersen M.R."/>
        </authorList>
    </citation>
    <scope>NUCLEOTIDE SEQUENCE [LARGE SCALE GENOMIC DNA]</scope>
    <source>
        <strain evidence="7 8">IBT 18842</strain>
    </source>
</reference>
<keyword evidence="8" id="KW-1185">Reference proteome</keyword>
<dbReference type="Gene3D" id="4.10.240.10">
    <property type="entry name" value="Zn(2)-C6 fungal-type DNA-binding domain"/>
    <property type="match status" value="1"/>
</dbReference>
<keyword evidence="1" id="KW-0805">Transcription regulation</keyword>
<evidence type="ECO:0000313" key="7">
    <source>
        <dbReference type="EMBL" id="KAE8147029.1"/>
    </source>
</evidence>
<dbReference type="CDD" id="cd00067">
    <property type="entry name" value="GAL4"/>
    <property type="match status" value="1"/>
</dbReference>
<dbReference type="PROSITE" id="PS50048">
    <property type="entry name" value="ZN2_CY6_FUNGAL_2"/>
    <property type="match status" value="1"/>
</dbReference>
<evidence type="ECO:0000256" key="4">
    <source>
        <dbReference type="ARBA" id="ARBA00023242"/>
    </source>
</evidence>
<proteinExistence type="predicted"/>
<gene>
    <name evidence="7" type="ORF">BDV25DRAFT_161273</name>
</gene>
<dbReference type="EMBL" id="ML742230">
    <property type="protein sequence ID" value="KAE8147029.1"/>
    <property type="molecule type" value="Genomic_DNA"/>
</dbReference>
<dbReference type="AlphaFoldDB" id="A0A5N6TLP5"/>
<dbReference type="GO" id="GO:0000976">
    <property type="term" value="F:transcription cis-regulatory region binding"/>
    <property type="evidence" value="ECO:0007669"/>
    <property type="project" value="TreeGrafter"/>
</dbReference>
<dbReference type="PROSITE" id="PS00463">
    <property type="entry name" value="ZN2_CY6_FUNGAL_1"/>
    <property type="match status" value="1"/>
</dbReference>
<dbReference type="PANTHER" id="PTHR37534:SF49">
    <property type="entry name" value="LYSINE BIOSYNTHESIS REGULATORY PROTEIN LYS14"/>
    <property type="match status" value="1"/>
</dbReference>
<keyword evidence="3" id="KW-0804">Transcription</keyword>
<feature type="region of interest" description="Disordered" evidence="5">
    <location>
        <begin position="230"/>
        <end position="252"/>
    </location>
</feature>
<dbReference type="CDD" id="cd12148">
    <property type="entry name" value="fungal_TF_MHR"/>
    <property type="match status" value="1"/>
</dbReference>
<dbReference type="SMART" id="SM00066">
    <property type="entry name" value="GAL4"/>
    <property type="match status" value="1"/>
</dbReference>
<dbReference type="Proteomes" id="UP000325780">
    <property type="component" value="Unassembled WGS sequence"/>
</dbReference>
<keyword evidence="2" id="KW-0238">DNA-binding</keyword>
<dbReference type="PANTHER" id="PTHR37534">
    <property type="entry name" value="TRANSCRIPTIONAL ACTIVATOR PROTEIN UGA3"/>
    <property type="match status" value="1"/>
</dbReference>
<sequence>MAVIKIVRSNKRGYTSRKRSLWLPTIAPKGAILKPSINFGLVKDPISRPHIRFPARSRTGCWTCRSRKVKCDERHPNCSQCMRLGHKCDYRPRLSFRDDTQRVIERMSDVKVAGNVVWDREIPLATARGFKDQKSPQTDIAIPDLLPSFAVLTSDEEREKKAQSSIPGTYTVVVIPESFSYPFKTTFETCYKDSIPDPLLGSVQDSQSYKILDTEDPNIVVLKCSPDSKRSLNVDRQSSTQALGPEQHSYQSFTVSESSSTSGFIKYDSVHEDHELTSYEIELLGHFRQVAWIQTIPQGIWLGEDLSGHQLNAGTLEEEAKSCPALFQAILAISTLSIARRGDECRTNSSTHYHRCLTMLQSMRGDGDLSSDGLFIAQFLVVIYEILVTKSNGPSHWSNTMSQLLETTLVRQSTYGHEKYPCVIWWACSIDLYALFSGAGAGEYAKAIVESRIPLEHESVLSFVGSNIPTVHKYHEYDSVGVFMRLFSDTIILATRLGLVTANLRNIRTTFSCFPADLQQRGAELREEFKRLWDTPDIRFWVENQARLPMKSRHILQQVYLLFHTSLLLYYTSFCPKQYIDSRELPGRKIQYHITMILQHGEAMIMQNEEAAPHFVIFPLFLAGVAAGSSGPKVKAWELLSSLEEKEVGSNAAMACYMLQFVYERQLQQARNSGGRFLWVDWVELFAEHGFQLVNYG</sequence>
<dbReference type="GO" id="GO:0005634">
    <property type="term" value="C:nucleus"/>
    <property type="evidence" value="ECO:0007669"/>
    <property type="project" value="TreeGrafter"/>
</dbReference>
<protein>
    <recommendedName>
        <fullName evidence="6">Zn(2)-C6 fungal-type domain-containing protein</fullName>
    </recommendedName>
</protein>
<evidence type="ECO:0000256" key="3">
    <source>
        <dbReference type="ARBA" id="ARBA00023163"/>
    </source>
</evidence>
<name>A0A5N6TLP5_ASPAV</name>
<dbReference type="SUPFAM" id="SSF57701">
    <property type="entry name" value="Zn2/Cys6 DNA-binding domain"/>
    <property type="match status" value="1"/>
</dbReference>
<evidence type="ECO:0000313" key="8">
    <source>
        <dbReference type="Proteomes" id="UP000325780"/>
    </source>
</evidence>
<keyword evidence="4" id="KW-0539">Nucleus</keyword>
<dbReference type="OrthoDB" id="3598904at2759"/>
<dbReference type="GO" id="GO:0045944">
    <property type="term" value="P:positive regulation of transcription by RNA polymerase II"/>
    <property type="evidence" value="ECO:0007669"/>
    <property type="project" value="TreeGrafter"/>
</dbReference>
<dbReference type="InterPro" id="IPR036864">
    <property type="entry name" value="Zn2-C6_fun-type_DNA-bd_sf"/>
</dbReference>
<evidence type="ECO:0000256" key="1">
    <source>
        <dbReference type="ARBA" id="ARBA00023015"/>
    </source>
</evidence>
<dbReference type="GO" id="GO:0000981">
    <property type="term" value="F:DNA-binding transcription factor activity, RNA polymerase II-specific"/>
    <property type="evidence" value="ECO:0007669"/>
    <property type="project" value="InterPro"/>
</dbReference>
<evidence type="ECO:0000256" key="5">
    <source>
        <dbReference type="SAM" id="MobiDB-lite"/>
    </source>
</evidence>
<evidence type="ECO:0000256" key="2">
    <source>
        <dbReference type="ARBA" id="ARBA00023125"/>
    </source>
</evidence>
<evidence type="ECO:0000259" key="6">
    <source>
        <dbReference type="PROSITE" id="PS50048"/>
    </source>
</evidence>